<proteinExistence type="predicted"/>
<dbReference type="InterPro" id="IPR045428">
    <property type="entry name" value="EACC1"/>
</dbReference>
<gene>
    <name evidence="1" type="ORF">GCM10018772_16530</name>
</gene>
<dbReference type="EMBL" id="BNBI01000003">
    <property type="protein sequence ID" value="GHE93442.1"/>
    <property type="molecule type" value="Genomic_DNA"/>
</dbReference>
<reference evidence="1" key="2">
    <citation type="submission" date="2020-09" db="EMBL/GenBank/DDBJ databases">
        <authorList>
            <person name="Sun Q."/>
            <person name="Ohkuma M."/>
        </authorList>
    </citation>
    <scope>NUCLEOTIDE SEQUENCE</scope>
    <source>
        <strain evidence="1">JCM 4477</strain>
    </source>
</reference>
<sequence>MRDDDVDDDVSTGGRAGDGTVEVLLVVVPDPELDAEAAERPVRRLRSEIAALDVDAVRPVPAGPVPDGAKGADPVTVGAVVVALSASGGVFTALIDTVRDWLARSAARHRVSLTIDGDTIELEHASGTERRDLIDAYIRRHSGG</sequence>
<evidence type="ECO:0000313" key="1">
    <source>
        <dbReference type="EMBL" id="GHE93442.1"/>
    </source>
</evidence>
<dbReference type="Pfam" id="PF19953">
    <property type="entry name" value="EACC1"/>
    <property type="match status" value="1"/>
</dbReference>
<reference evidence="1" key="1">
    <citation type="journal article" date="2014" name="Int. J. Syst. Evol. Microbiol.">
        <title>Complete genome sequence of Corynebacterium casei LMG S-19264T (=DSM 44701T), isolated from a smear-ripened cheese.</title>
        <authorList>
            <consortium name="US DOE Joint Genome Institute (JGI-PGF)"/>
            <person name="Walter F."/>
            <person name="Albersmeier A."/>
            <person name="Kalinowski J."/>
            <person name="Ruckert C."/>
        </authorList>
    </citation>
    <scope>NUCLEOTIDE SEQUENCE</scope>
    <source>
        <strain evidence="1">JCM 4477</strain>
    </source>
</reference>
<dbReference type="AlphaFoldDB" id="A0A919A8P8"/>
<protein>
    <submittedName>
        <fullName evidence="1">Uncharacterized protein</fullName>
    </submittedName>
</protein>
<name>A0A919A8P8_9ACTN</name>
<evidence type="ECO:0000313" key="2">
    <source>
        <dbReference type="Proteomes" id="UP000630718"/>
    </source>
</evidence>
<keyword evidence="2" id="KW-1185">Reference proteome</keyword>
<accession>A0A919A8P8</accession>
<dbReference type="RefSeq" id="WP_190203469.1">
    <property type="nucleotide sequence ID" value="NZ_BNBI01000003.1"/>
</dbReference>
<dbReference type="Proteomes" id="UP000630718">
    <property type="component" value="Unassembled WGS sequence"/>
</dbReference>
<comment type="caution">
    <text evidence="1">The sequence shown here is derived from an EMBL/GenBank/DDBJ whole genome shotgun (WGS) entry which is preliminary data.</text>
</comment>
<organism evidence="1 2">
    <name type="scientific">Streptomyces fumanus</name>
    <dbReference type="NCBI Taxonomy" id="67302"/>
    <lineage>
        <taxon>Bacteria</taxon>
        <taxon>Bacillati</taxon>
        <taxon>Actinomycetota</taxon>
        <taxon>Actinomycetes</taxon>
        <taxon>Kitasatosporales</taxon>
        <taxon>Streptomycetaceae</taxon>
        <taxon>Streptomyces</taxon>
    </lineage>
</organism>